<proteinExistence type="predicted"/>
<dbReference type="AlphaFoldDB" id="A0A3P7NCG3"/>
<organism evidence="2 3">
    <name type="scientific">Dibothriocephalus latus</name>
    <name type="common">Fish tapeworm</name>
    <name type="synonym">Diphyllobothrium latum</name>
    <dbReference type="NCBI Taxonomy" id="60516"/>
    <lineage>
        <taxon>Eukaryota</taxon>
        <taxon>Metazoa</taxon>
        <taxon>Spiralia</taxon>
        <taxon>Lophotrochozoa</taxon>
        <taxon>Platyhelminthes</taxon>
        <taxon>Cestoda</taxon>
        <taxon>Eucestoda</taxon>
        <taxon>Diphyllobothriidea</taxon>
        <taxon>Diphyllobothriidae</taxon>
        <taxon>Dibothriocephalus</taxon>
    </lineage>
</organism>
<evidence type="ECO:0000256" key="1">
    <source>
        <dbReference type="SAM" id="Phobius"/>
    </source>
</evidence>
<feature type="transmembrane region" description="Helical" evidence="1">
    <location>
        <begin position="82"/>
        <end position="99"/>
    </location>
</feature>
<reference evidence="2 3" key="1">
    <citation type="submission" date="2018-11" db="EMBL/GenBank/DDBJ databases">
        <authorList>
            <consortium name="Pathogen Informatics"/>
        </authorList>
    </citation>
    <scope>NUCLEOTIDE SEQUENCE [LARGE SCALE GENOMIC DNA]</scope>
</reference>
<keyword evidence="1" id="KW-0812">Transmembrane</keyword>
<gene>
    <name evidence="2" type="ORF">DILT_LOCUS18219</name>
</gene>
<dbReference type="OrthoDB" id="419616at2759"/>
<keyword evidence="1" id="KW-1133">Transmembrane helix</keyword>
<keyword evidence="3" id="KW-1185">Reference proteome</keyword>
<evidence type="ECO:0000313" key="2">
    <source>
        <dbReference type="EMBL" id="VDN40344.1"/>
    </source>
</evidence>
<dbReference type="Proteomes" id="UP000281553">
    <property type="component" value="Unassembled WGS sequence"/>
</dbReference>
<sequence>MALGTATAISGGGGEVIPPTEFSCSFFVRPPALQVDLNVRPSNQSILGGLPPPQPQISKDAAPSFQQRLKFLHESLLPGPPFAFGAILALMAIITAIFLPEDSRPAGGASLGEHWADPEER</sequence>
<feature type="non-terminal residue" evidence="2">
    <location>
        <position position="121"/>
    </location>
</feature>
<evidence type="ECO:0000313" key="3">
    <source>
        <dbReference type="Proteomes" id="UP000281553"/>
    </source>
</evidence>
<dbReference type="EMBL" id="UYRU01098367">
    <property type="protein sequence ID" value="VDN40344.1"/>
    <property type="molecule type" value="Genomic_DNA"/>
</dbReference>
<accession>A0A3P7NCG3</accession>
<protein>
    <submittedName>
        <fullName evidence="2">Uncharacterized protein</fullName>
    </submittedName>
</protein>
<name>A0A3P7NCG3_DIBLA</name>
<keyword evidence="1" id="KW-0472">Membrane</keyword>